<sequence>MQLGSSGDSATNGESPHGRHGSKPRTRSTDVIAGVSVLRPSAATAPSEAAQTSTMAPITGNCGGGMRYDGSWLGANGHATTAATVRMLRFHPQPIGYGNEWLQQGPTKQCPTNSGDESGE</sequence>
<gene>
    <name evidence="2" type="ORF">MSHO_42340</name>
</gene>
<accession>A0A7I7LHN9</accession>
<feature type="region of interest" description="Disordered" evidence="1">
    <location>
        <begin position="1"/>
        <end position="31"/>
    </location>
</feature>
<dbReference type="AlphaFoldDB" id="A0A7I7LHN9"/>
<name>A0A7I7LHN9_9MYCO</name>
<feature type="compositionally biased region" description="Polar residues" evidence="1">
    <location>
        <begin position="1"/>
        <end position="14"/>
    </location>
</feature>
<dbReference type="EMBL" id="AP022572">
    <property type="protein sequence ID" value="BBX58889.1"/>
    <property type="molecule type" value="Genomic_DNA"/>
</dbReference>
<dbReference type="KEGG" id="msho:MSHO_42340"/>
<organism evidence="2 3">
    <name type="scientific">Mycobacterium shottsii</name>
    <dbReference type="NCBI Taxonomy" id="133549"/>
    <lineage>
        <taxon>Bacteria</taxon>
        <taxon>Bacillati</taxon>
        <taxon>Actinomycetota</taxon>
        <taxon>Actinomycetes</taxon>
        <taxon>Mycobacteriales</taxon>
        <taxon>Mycobacteriaceae</taxon>
        <taxon>Mycobacterium</taxon>
        <taxon>Mycobacterium ulcerans group</taxon>
    </lineage>
</organism>
<protein>
    <submittedName>
        <fullName evidence="2">Uncharacterized protein</fullName>
    </submittedName>
</protein>
<keyword evidence="3" id="KW-1185">Reference proteome</keyword>
<evidence type="ECO:0000313" key="3">
    <source>
        <dbReference type="Proteomes" id="UP000467164"/>
    </source>
</evidence>
<feature type="compositionally biased region" description="Polar residues" evidence="1">
    <location>
        <begin position="101"/>
        <end position="120"/>
    </location>
</feature>
<evidence type="ECO:0000256" key="1">
    <source>
        <dbReference type="SAM" id="MobiDB-lite"/>
    </source>
</evidence>
<evidence type="ECO:0000313" key="2">
    <source>
        <dbReference type="EMBL" id="BBX58889.1"/>
    </source>
</evidence>
<feature type="region of interest" description="Disordered" evidence="1">
    <location>
        <begin position="97"/>
        <end position="120"/>
    </location>
</feature>
<reference evidence="2 3" key="1">
    <citation type="journal article" date="2019" name="Emerg. Microbes Infect.">
        <title>Comprehensive subspecies identification of 175 nontuberculous mycobacteria species based on 7547 genomic profiles.</title>
        <authorList>
            <person name="Matsumoto Y."/>
            <person name="Kinjo T."/>
            <person name="Motooka D."/>
            <person name="Nabeya D."/>
            <person name="Jung N."/>
            <person name="Uechi K."/>
            <person name="Horii T."/>
            <person name="Iida T."/>
            <person name="Fujita J."/>
            <person name="Nakamura S."/>
        </authorList>
    </citation>
    <scope>NUCLEOTIDE SEQUENCE [LARGE SCALE GENOMIC DNA]</scope>
    <source>
        <strain evidence="2 3">JCM 12657</strain>
    </source>
</reference>
<dbReference type="Proteomes" id="UP000467164">
    <property type="component" value="Chromosome"/>
</dbReference>
<proteinExistence type="predicted"/>